<dbReference type="SMART" id="SM00990">
    <property type="entry name" value="VRR_NUC"/>
    <property type="match status" value="1"/>
</dbReference>
<dbReference type="Proteomes" id="UP000224607">
    <property type="component" value="Unassembled WGS sequence"/>
</dbReference>
<proteinExistence type="predicted"/>
<organism evidence="7 8">
    <name type="scientific">Xenorhabdus mauleonii</name>
    <dbReference type="NCBI Taxonomy" id="351675"/>
    <lineage>
        <taxon>Bacteria</taxon>
        <taxon>Pseudomonadati</taxon>
        <taxon>Pseudomonadota</taxon>
        <taxon>Gammaproteobacteria</taxon>
        <taxon>Enterobacterales</taxon>
        <taxon>Morganellaceae</taxon>
        <taxon>Xenorhabdus</taxon>
    </lineage>
</organism>
<keyword evidence="4" id="KW-0812">Transmembrane</keyword>
<reference evidence="8" key="1">
    <citation type="submission" date="2016-10" db="EMBL/GenBank/DDBJ databases">
        <authorList>
            <person name="Varghese N."/>
            <person name="Submissions S."/>
        </authorList>
    </citation>
    <scope>NUCLEOTIDE SEQUENCE [LARGE SCALE GENOMIC DNA]</scope>
    <source>
        <strain evidence="8">DSM 17908</strain>
    </source>
</reference>
<evidence type="ECO:0000313" key="9">
    <source>
        <dbReference type="Proteomes" id="UP000224607"/>
    </source>
</evidence>
<dbReference type="EMBL" id="FORG01000011">
    <property type="protein sequence ID" value="SFJ57551.1"/>
    <property type="molecule type" value="Genomic_DNA"/>
</dbReference>
<evidence type="ECO:0000313" key="8">
    <source>
        <dbReference type="Proteomes" id="UP000198919"/>
    </source>
</evidence>
<keyword evidence="3" id="KW-0378">Hydrolase</keyword>
<feature type="domain" description="VRR-NUC" evidence="5">
    <location>
        <begin position="80"/>
        <end position="207"/>
    </location>
</feature>
<dbReference type="OrthoDB" id="6675421at2"/>
<keyword evidence="4" id="KW-0472">Membrane</keyword>
<dbReference type="EMBL" id="NITY01000012">
    <property type="protein sequence ID" value="PHM39171.1"/>
    <property type="molecule type" value="Genomic_DNA"/>
</dbReference>
<evidence type="ECO:0000313" key="6">
    <source>
        <dbReference type="EMBL" id="PHM39171.1"/>
    </source>
</evidence>
<evidence type="ECO:0000256" key="4">
    <source>
        <dbReference type="SAM" id="Phobius"/>
    </source>
</evidence>
<feature type="transmembrane region" description="Helical" evidence="4">
    <location>
        <begin position="461"/>
        <end position="481"/>
    </location>
</feature>
<keyword evidence="4" id="KW-1133">Transmembrane helix</keyword>
<dbReference type="AlphaFoldDB" id="A0A1I3SIT2"/>
<feature type="transmembrane region" description="Helical" evidence="4">
    <location>
        <begin position="487"/>
        <end position="506"/>
    </location>
</feature>
<accession>A0A1I3SIT2</accession>
<dbReference type="RefSeq" id="WP_092511335.1">
    <property type="nucleotide sequence ID" value="NZ_CAWNQB010000004.1"/>
</dbReference>
<evidence type="ECO:0000256" key="3">
    <source>
        <dbReference type="ARBA" id="ARBA00022801"/>
    </source>
</evidence>
<evidence type="ECO:0000256" key="2">
    <source>
        <dbReference type="ARBA" id="ARBA00022722"/>
    </source>
</evidence>
<comment type="cofactor">
    <cofactor evidence="1">
        <name>Mg(2+)</name>
        <dbReference type="ChEBI" id="CHEBI:18420"/>
    </cofactor>
</comment>
<dbReference type="Pfam" id="PF08774">
    <property type="entry name" value="VRR_NUC"/>
    <property type="match status" value="1"/>
</dbReference>
<dbReference type="GO" id="GO:0016788">
    <property type="term" value="F:hydrolase activity, acting on ester bonds"/>
    <property type="evidence" value="ECO:0007669"/>
    <property type="project" value="InterPro"/>
</dbReference>
<dbReference type="InterPro" id="IPR014883">
    <property type="entry name" value="VRR_NUC"/>
</dbReference>
<reference evidence="6 9" key="3">
    <citation type="journal article" date="2017" name="Nat. Microbiol.">
        <title>Natural product diversity associated with the nematode symbionts Photorhabdus and Xenorhabdus.</title>
        <authorList>
            <person name="Tobias N.J."/>
            <person name="Wolff H."/>
            <person name="Djahanschiri B."/>
            <person name="Grundmann F."/>
            <person name="Kronenwerth M."/>
            <person name="Shi Y.M."/>
            <person name="Simonyi S."/>
            <person name="Grun P."/>
            <person name="Shapiro-Ilan D."/>
            <person name="Pidot S.J."/>
            <person name="Stinear T.P."/>
            <person name="Ebersberger I."/>
            <person name="Bode H.B."/>
        </authorList>
    </citation>
    <scope>NUCLEOTIDE SEQUENCE [LARGE SCALE GENOMIC DNA]</scope>
    <source>
        <strain evidence="6 9">DSM 17908</strain>
    </source>
</reference>
<evidence type="ECO:0000256" key="1">
    <source>
        <dbReference type="ARBA" id="ARBA00001946"/>
    </source>
</evidence>
<dbReference type="STRING" id="351675.SAMN05421680_11198"/>
<protein>
    <submittedName>
        <fullName evidence="7">VRR-NUC domain-containing protein</fullName>
    </submittedName>
</protein>
<keyword evidence="9" id="KW-1185">Reference proteome</keyword>
<sequence length="515" mass="57777">MKGKKTLTPGGICPAIPSVTCTIEGAEFPVNENPCYLAQKAAYAIWAPRVVYTKDGAKRSLKQLVMSGLIRKEETHHDWLWPYKAEVVFAMRGRRTPLPMLSTSKVGDPKYDGNLPQSMNVFARPSPEKAVEFKVTRIRRPDIILVKNKQVRWPGRAETYFDGSKHPDNLERLIEVKFPGDILSEAQESDYKKICKPERFCVLHVKDNRGTKEWESQTEEAKELEWEKVQQHSSQFSGLPPLIQGNKPSHTPMPDLPMPIQDGIQRLLLEHVPLVSEKVWQYKPVLSMWLALATIPIKLSLLHASEPKPASSFWEKTIEYAGMPITWIVKGYDYTTNAIVRGWEVTWDMAENGLYYVTDKTRAALNACGAWFQDAGKWVVTELIDPVTKTVGYSIDWICQKTGEVFHLTKDKLIETWHTVCKYTDISLEALKQVNWVQISADMGNGLIEVVVGFGEFMRTYIVPVLAAAAVILLCSIVVVLAAPVEVGAAVAAAVSGLAVLIWTTLEEATPENTI</sequence>
<dbReference type="GO" id="GO:0004518">
    <property type="term" value="F:nuclease activity"/>
    <property type="evidence" value="ECO:0007669"/>
    <property type="project" value="UniProtKB-KW"/>
</dbReference>
<reference evidence="7" key="2">
    <citation type="submission" date="2016-10" db="EMBL/GenBank/DDBJ databases">
        <authorList>
            <person name="de Groot N.N."/>
        </authorList>
    </citation>
    <scope>NUCLEOTIDE SEQUENCE [LARGE SCALE GENOMIC DNA]</scope>
    <source>
        <strain evidence="7">DSM 17908</strain>
    </source>
</reference>
<dbReference type="Proteomes" id="UP000198919">
    <property type="component" value="Unassembled WGS sequence"/>
</dbReference>
<name>A0A1I3SIT2_9GAMM</name>
<keyword evidence="2" id="KW-0540">Nuclease</keyword>
<evidence type="ECO:0000259" key="5">
    <source>
        <dbReference type="SMART" id="SM00990"/>
    </source>
</evidence>
<evidence type="ECO:0000313" key="7">
    <source>
        <dbReference type="EMBL" id="SFJ57551.1"/>
    </source>
</evidence>
<gene>
    <name evidence="7" type="ORF">SAMN05421680_11198</name>
    <name evidence="6" type="ORF">Xmau_03077</name>
</gene>